<gene>
    <name evidence="2" type="ORF">A8990_11089</name>
</gene>
<dbReference type="EMBL" id="QTTN01000010">
    <property type="protein sequence ID" value="REE86480.1"/>
    <property type="molecule type" value="Genomic_DNA"/>
</dbReference>
<proteinExistence type="predicted"/>
<comment type="caution">
    <text evidence="2">The sequence shown here is derived from an EMBL/GenBank/DDBJ whole genome shotgun (WGS) entry which is preliminary data.</text>
</comment>
<dbReference type="Proteomes" id="UP000256304">
    <property type="component" value="Unassembled WGS sequence"/>
</dbReference>
<feature type="chain" id="PRO_5039695868" description="Glycosyltransferase" evidence="1">
    <location>
        <begin position="27"/>
        <end position="219"/>
    </location>
</feature>
<accession>A0A3D9S1K3</accession>
<name>A0A3D9S1K3_9BACL</name>
<reference evidence="2 3" key="1">
    <citation type="submission" date="2018-08" db="EMBL/GenBank/DDBJ databases">
        <title>Genomic Encyclopedia of Type Strains, Phase III (KMG-III): the genomes of soil and plant-associated and newly described type strains.</title>
        <authorList>
            <person name="Whitman W."/>
        </authorList>
    </citation>
    <scope>NUCLEOTIDE SEQUENCE [LARGE SCALE GENOMIC DNA]</scope>
    <source>
        <strain evidence="2 3">CGMCC 1.10966</strain>
    </source>
</reference>
<dbReference type="RefSeq" id="WP_116189045.1">
    <property type="nucleotide sequence ID" value="NZ_QTTN01000010.1"/>
</dbReference>
<feature type="signal peptide" evidence="1">
    <location>
        <begin position="1"/>
        <end position="26"/>
    </location>
</feature>
<dbReference type="OrthoDB" id="2603324at2"/>
<evidence type="ECO:0008006" key="4">
    <source>
        <dbReference type="Google" id="ProtNLM"/>
    </source>
</evidence>
<organism evidence="2 3">
    <name type="scientific">Paenibacillus taihuensis</name>
    <dbReference type="NCBI Taxonomy" id="1156355"/>
    <lineage>
        <taxon>Bacteria</taxon>
        <taxon>Bacillati</taxon>
        <taxon>Bacillota</taxon>
        <taxon>Bacilli</taxon>
        <taxon>Bacillales</taxon>
        <taxon>Paenibacillaceae</taxon>
        <taxon>Paenibacillus</taxon>
    </lineage>
</organism>
<keyword evidence="1" id="KW-0732">Signal</keyword>
<keyword evidence="3" id="KW-1185">Reference proteome</keyword>
<protein>
    <recommendedName>
        <fullName evidence="4">Glycosyltransferase</fullName>
    </recommendedName>
</protein>
<evidence type="ECO:0000256" key="1">
    <source>
        <dbReference type="SAM" id="SignalP"/>
    </source>
</evidence>
<evidence type="ECO:0000313" key="3">
    <source>
        <dbReference type="Proteomes" id="UP000256304"/>
    </source>
</evidence>
<evidence type="ECO:0000313" key="2">
    <source>
        <dbReference type="EMBL" id="REE86480.1"/>
    </source>
</evidence>
<dbReference type="AlphaFoldDB" id="A0A3D9S1K3"/>
<sequence length="219" mass="24765">MRNRCIKTILLCLALTLCLAPAGVQAKALDHSRNHNAACWTQPMWELKDNLRRLWTDHAVYTHSYIIGATSNLPDKDKVLERLLRNQQDIGNAIKPYYGEEAGNKLAGLLREHILLAGQIVDAAMKGNQADVEKLNKAWYKNGDDMAKFLSGANPNLPYDEMKSLLDRHLEFVAALLTTRLKKDWDGEIKAFDDGLTHLFMMSDTIANGIIKQFPDKFK</sequence>